<proteinExistence type="predicted"/>
<keyword evidence="1" id="KW-1133">Transmembrane helix</keyword>
<dbReference type="KEGG" id="hcv:FTV88_2449"/>
<gene>
    <name evidence="2" type="ORF">FTV88_2449</name>
</gene>
<evidence type="ECO:0000313" key="2">
    <source>
        <dbReference type="EMBL" id="QGG48545.1"/>
    </source>
</evidence>
<feature type="transmembrane region" description="Helical" evidence="1">
    <location>
        <begin position="12"/>
        <end position="29"/>
    </location>
</feature>
<keyword evidence="1" id="KW-0472">Membrane</keyword>
<evidence type="ECO:0000313" key="3">
    <source>
        <dbReference type="Proteomes" id="UP000366051"/>
    </source>
</evidence>
<dbReference type="Proteomes" id="UP000366051">
    <property type="component" value="Chromosome"/>
</dbReference>
<sequence length="38" mass="4390">MAFLGSTVYRLFYLINWCIFFGTSDYIVATNRSTPSFS</sequence>
<name>A0A5Q2N7T0_9FIRM</name>
<keyword evidence="3" id="KW-1185">Reference proteome</keyword>
<accession>A0A5Q2N7T0</accession>
<protein>
    <submittedName>
        <fullName evidence="2">Uncharacterized protein</fullName>
    </submittedName>
</protein>
<dbReference type="EMBL" id="CP045875">
    <property type="protein sequence ID" value="QGG48545.1"/>
    <property type="molecule type" value="Genomic_DNA"/>
</dbReference>
<keyword evidence="1" id="KW-0812">Transmembrane</keyword>
<organism evidence="2 3">
    <name type="scientific">Heliorestis convoluta</name>
    <dbReference type="NCBI Taxonomy" id="356322"/>
    <lineage>
        <taxon>Bacteria</taxon>
        <taxon>Bacillati</taxon>
        <taxon>Bacillota</taxon>
        <taxon>Clostridia</taxon>
        <taxon>Eubacteriales</taxon>
        <taxon>Heliobacteriaceae</taxon>
        <taxon>Heliorestis</taxon>
    </lineage>
</organism>
<dbReference type="AlphaFoldDB" id="A0A5Q2N7T0"/>
<reference evidence="3" key="1">
    <citation type="submission" date="2019-11" db="EMBL/GenBank/DDBJ databases">
        <title>Genome sequence of Heliorestis convoluta strain HH, an alkaliphilic and minimalistic phototrophic bacterium from a soda lake in Egypt.</title>
        <authorList>
            <person name="Dewey E.D."/>
            <person name="Stokes L.M."/>
            <person name="Burchell B.M."/>
            <person name="Shaffer K.N."/>
            <person name="Huntington A.M."/>
            <person name="Baker J.M."/>
            <person name="Nadendla S."/>
            <person name="Giglio M.G."/>
            <person name="Touchman J.W."/>
            <person name="Blankenship R.E."/>
            <person name="Madigan M.T."/>
            <person name="Sattley W.M."/>
        </authorList>
    </citation>
    <scope>NUCLEOTIDE SEQUENCE [LARGE SCALE GENOMIC DNA]</scope>
    <source>
        <strain evidence="3">HH</strain>
    </source>
</reference>
<evidence type="ECO:0000256" key="1">
    <source>
        <dbReference type="SAM" id="Phobius"/>
    </source>
</evidence>